<dbReference type="Gene3D" id="1.10.260.40">
    <property type="entry name" value="lambda repressor-like DNA-binding domains"/>
    <property type="match status" value="1"/>
</dbReference>
<proteinExistence type="predicted"/>
<name>W4QG33_9BACI</name>
<keyword evidence="3" id="KW-0804">Transcription</keyword>
<dbReference type="SUPFAM" id="SSF47413">
    <property type="entry name" value="lambda repressor-like DNA-binding domains"/>
    <property type="match status" value="1"/>
</dbReference>
<comment type="caution">
    <text evidence="5">The sequence shown here is derived from an EMBL/GenBank/DDBJ whole genome shotgun (WGS) entry which is preliminary data.</text>
</comment>
<dbReference type="Pfam" id="PF00356">
    <property type="entry name" value="LacI"/>
    <property type="match status" value="1"/>
</dbReference>
<dbReference type="STRING" id="1236971.JCM9152_2308"/>
<keyword evidence="6" id="KW-1185">Reference proteome</keyword>
<feature type="domain" description="HTH lacI-type" evidence="4">
    <location>
        <begin position="3"/>
        <end position="57"/>
    </location>
</feature>
<organism evidence="5 6">
    <name type="scientific">Halalkalibacter hemicellulosilyticusJCM 9152</name>
    <dbReference type="NCBI Taxonomy" id="1236971"/>
    <lineage>
        <taxon>Bacteria</taxon>
        <taxon>Bacillati</taxon>
        <taxon>Bacillota</taxon>
        <taxon>Bacilli</taxon>
        <taxon>Bacillales</taxon>
        <taxon>Bacillaceae</taxon>
        <taxon>Halalkalibacter</taxon>
    </lineage>
</organism>
<dbReference type="PANTHER" id="PTHR30146">
    <property type="entry name" value="LACI-RELATED TRANSCRIPTIONAL REPRESSOR"/>
    <property type="match status" value="1"/>
</dbReference>
<evidence type="ECO:0000313" key="6">
    <source>
        <dbReference type="Proteomes" id="UP000018895"/>
    </source>
</evidence>
<dbReference type="PANTHER" id="PTHR30146:SF149">
    <property type="entry name" value="HTH-TYPE TRANSCRIPTIONAL REGULATOR EBGR"/>
    <property type="match status" value="1"/>
</dbReference>
<dbReference type="Gene3D" id="3.40.50.2300">
    <property type="match status" value="2"/>
</dbReference>
<evidence type="ECO:0000313" key="5">
    <source>
        <dbReference type="EMBL" id="GAE30882.1"/>
    </source>
</evidence>
<dbReference type="RefSeq" id="WP_035343939.1">
    <property type="nucleotide sequence ID" value="NZ_BAUU01000014.1"/>
</dbReference>
<evidence type="ECO:0000256" key="2">
    <source>
        <dbReference type="ARBA" id="ARBA00023125"/>
    </source>
</evidence>
<evidence type="ECO:0000256" key="3">
    <source>
        <dbReference type="ARBA" id="ARBA00023163"/>
    </source>
</evidence>
<keyword evidence="2" id="KW-0238">DNA-binding</keyword>
<dbReference type="InterPro" id="IPR000843">
    <property type="entry name" value="HTH_LacI"/>
</dbReference>
<protein>
    <submittedName>
        <fullName evidence="5">Transcriptional regulator</fullName>
    </submittedName>
</protein>
<dbReference type="Pfam" id="PF13377">
    <property type="entry name" value="Peripla_BP_3"/>
    <property type="match status" value="1"/>
</dbReference>
<reference evidence="5" key="1">
    <citation type="journal article" date="2014" name="Genome Announc.">
        <title>Draft Genome Sequences of Three Alkaliphilic Bacillus Strains, Bacillus wakoensis JCM 9140T, Bacillus akibai JCM 9157T, and Bacillus hemicellulosilyticus JCM 9152T.</title>
        <authorList>
            <person name="Yuki M."/>
            <person name="Oshima K."/>
            <person name="Suda W."/>
            <person name="Oshida Y."/>
            <person name="Kitamura K."/>
            <person name="Iida T."/>
            <person name="Hattori M."/>
            <person name="Ohkuma M."/>
        </authorList>
    </citation>
    <scope>NUCLEOTIDE SEQUENCE [LARGE SCALE GENOMIC DNA]</scope>
    <source>
        <strain evidence="5">JCM 9152</strain>
    </source>
</reference>
<dbReference type="SMART" id="SM00354">
    <property type="entry name" value="HTH_LACI"/>
    <property type="match status" value="1"/>
</dbReference>
<dbReference type="InterPro" id="IPR046335">
    <property type="entry name" value="LacI/GalR-like_sensor"/>
</dbReference>
<dbReference type="GO" id="GO:0000976">
    <property type="term" value="F:transcription cis-regulatory region binding"/>
    <property type="evidence" value="ECO:0007669"/>
    <property type="project" value="TreeGrafter"/>
</dbReference>
<dbReference type="Proteomes" id="UP000018895">
    <property type="component" value="Unassembled WGS sequence"/>
</dbReference>
<dbReference type="GO" id="GO:0003700">
    <property type="term" value="F:DNA-binding transcription factor activity"/>
    <property type="evidence" value="ECO:0007669"/>
    <property type="project" value="TreeGrafter"/>
</dbReference>
<evidence type="ECO:0000259" key="4">
    <source>
        <dbReference type="PROSITE" id="PS50932"/>
    </source>
</evidence>
<gene>
    <name evidence="5" type="ORF">JCM9152_2308</name>
</gene>
<dbReference type="SUPFAM" id="SSF53822">
    <property type="entry name" value="Periplasmic binding protein-like I"/>
    <property type="match status" value="1"/>
</dbReference>
<keyword evidence="1" id="KW-0805">Transcription regulation</keyword>
<dbReference type="CDD" id="cd01392">
    <property type="entry name" value="HTH_LacI"/>
    <property type="match status" value="1"/>
</dbReference>
<dbReference type="InterPro" id="IPR028082">
    <property type="entry name" value="Peripla_BP_I"/>
</dbReference>
<sequence>MSVTIKDIAKKAGVSYSTVSKALRNSPLVKNPTKIKIKEIAEQLGYQPNAAARSLVQKKSYTVGVIWPTVERVAPSILITKLNELLEEHSYTTLLSINKVNQAIATFNRFQVDAIIVFGEHDNVQELSLASTVPILHYGVQTWKDAPTIDVNRQYAIKLAVTHLKELGHEHIAFIGDQSKENTLQRAKLIGFLESMGINEKSEIEKLVIPTNGLELHDGYMAAKQLFERQRNISAVISGSYDLTRGILRAANEFEYDVPKDFSLVSYDNIPQSEDLHIELTTVGVPISRIASEITKCVLTMIESKEPTHSVVLEPEININESTRKI</sequence>
<evidence type="ECO:0000256" key="1">
    <source>
        <dbReference type="ARBA" id="ARBA00023015"/>
    </source>
</evidence>
<accession>W4QG33</accession>
<dbReference type="AlphaFoldDB" id="W4QG33"/>
<dbReference type="EMBL" id="BAUU01000014">
    <property type="protein sequence ID" value="GAE30882.1"/>
    <property type="molecule type" value="Genomic_DNA"/>
</dbReference>
<dbReference type="InterPro" id="IPR010982">
    <property type="entry name" value="Lambda_DNA-bd_dom_sf"/>
</dbReference>
<dbReference type="PROSITE" id="PS50932">
    <property type="entry name" value="HTH_LACI_2"/>
    <property type="match status" value="1"/>
</dbReference>
<dbReference type="OrthoDB" id="2528004at2"/>
<dbReference type="PROSITE" id="PS00356">
    <property type="entry name" value="HTH_LACI_1"/>
    <property type="match status" value="1"/>
</dbReference>